<dbReference type="Proteomes" id="UP000005408">
    <property type="component" value="Unassembled WGS sequence"/>
</dbReference>
<feature type="compositionally biased region" description="Basic and acidic residues" evidence="1">
    <location>
        <begin position="228"/>
        <end position="250"/>
    </location>
</feature>
<organism evidence="3 4">
    <name type="scientific">Magallana gigas</name>
    <name type="common">Pacific oyster</name>
    <name type="synonym">Crassostrea gigas</name>
    <dbReference type="NCBI Taxonomy" id="29159"/>
    <lineage>
        <taxon>Eukaryota</taxon>
        <taxon>Metazoa</taxon>
        <taxon>Spiralia</taxon>
        <taxon>Lophotrochozoa</taxon>
        <taxon>Mollusca</taxon>
        <taxon>Bivalvia</taxon>
        <taxon>Autobranchia</taxon>
        <taxon>Pteriomorphia</taxon>
        <taxon>Ostreida</taxon>
        <taxon>Ostreoidea</taxon>
        <taxon>Ostreidae</taxon>
        <taxon>Magallana</taxon>
    </lineage>
</organism>
<proteinExistence type="predicted"/>
<keyword evidence="4" id="KW-1185">Reference proteome</keyword>
<evidence type="ECO:0000256" key="1">
    <source>
        <dbReference type="SAM" id="MobiDB-lite"/>
    </source>
</evidence>
<evidence type="ECO:0000313" key="4">
    <source>
        <dbReference type="Proteomes" id="UP000005408"/>
    </source>
</evidence>
<reference evidence="3" key="1">
    <citation type="submission" date="2022-08" db="UniProtKB">
        <authorList>
            <consortium name="EnsemblMetazoa"/>
        </authorList>
    </citation>
    <scope>IDENTIFICATION</scope>
    <source>
        <strain evidence="3">05x7-T-G4-1.051#20</strain>
    </source>
</reference>
<name>A0A8W8N9J2_MAGGI</name>
<feature type="region of interest" description="Disordered" evidence="1">
    <location>
        <begin position="219"/>
        <end position="250"/>
    </location>
</feature>
<sequence length="250" mass="25784">MEKTQLLVVVLLAVGIGLMATSFGVGVAGLLGENWIDYATTTTTSTTVSGTPATIVAVIKANIGLFTTCYVVDTTTTITSIFGTSTTSLSTSDCVNSETTGYVDADTIKTIQRVGIVAGLFLGLSFVAGIIFLVLNILKKLAKPICFAAVTAPSLSFISTIMLVAALIILDGQLLAGMSMGSTATMGIVSLVLAFLATVAYSVAAAFIIKRALVASQINPNSNSKQSTSEKAEQDGSKEPEKEKPDAAIP</sequence>
<accession>A0A8W8N9J2</accession>
<feature type="transmembrane region" description="Helical" evidence="2">
    <location>
        <begin position="116"/>
        <end position="138"/>
    </location>
</feature>
<dbReference type="OMA" id="ENWIDYA"/>
<keyword evidence="2" id="KW-0812">Transmembrane</keyword>
<dbReference type="AlphaFoldDB" id="A0A8W8N9J2"/>
<evidence type="ECO:0000256" key="2">
    <source>
        <dbReference type="SAM" id="Phobius"/>
    </source>
</evidence>
<keyword evidence="2" id="KW-1133">Transmembrane helix</keyword>
<dbReference type="EnsemblMetazoa" id="G5211.1">
    <property type="protein sequence ID" value="G5211.1:cds"/>
    <property type="gene ID" value="G5211"/>
</dbReference>
<dbReference type="OrthoDB" id="6199568at2759"/>
<protein>
    <submittedName>
        <fullName evidence="3">Uncharacterized protein</fullName>
    </submittedName>
</protein>
<feature type="transmembrane region" description="Helical" evidence="2">
    <location>
        <begin position="145"/>
        <end position="168"/>
    </location>
</feature>
<evidence type="ECO:0000313" key="3">
    <source>
        <dbReference type="EnsemblMetazoa" id="G5211.1:cds"/>
    </source>
</evidence>
<feature type="transmembrane region" description="Helical" evidence="2">
    <location>
        <begin position="188"/>
        <end position="209"/>
    </location>
</feature>
<keyword evidence="2" id="KW-0472">Membrane</keyword>